<dbReference type="EMBL" id="BKCJ010008020">
    <property type="protein sequence ID" value="GEU80155.1"/>
    <property type="molecule type" value="Genomic_DNA"/>
</dbReference>
<protein>
    <submittedName>
        <fullName evidence="2">Putative retrotransposon protein</fullName>
    </submittedName>
</protein>
<dbReference type="InterPro" id="IPR043502">
    <property type="entry name" value="DNA/RNA_pol_sf"/>
</dbReference>
<evidence type="ECO:0000259" key="1">
    <source>
        <dbReference type="Pfam" id="PF07727"/>
    </source>
</evidence>
<gene>
    <name evidence="2" type="ORF">Tci_052133</name>
</gene>
<feature type="domain" description="Reverse transcriptase Ty1/copia-type" evidence="1">
    <location>
        <begin position="47"/>
        <end position="248"/>
    </location>
</feature>
<dbReference type="SUPFAM" id="SSF56672">
    <property type="entry name" value="DNA/RNA polymerases"/>
    <property type="match status" value="1"/>
</dbReference>
<reference evidence="2" key="1">
    <citation type="journal article" date="2019" name="Sci. Rep.">
        <title>Draft genome of Tanacetum cinerariifolium, the natural source of mosquito coil.</title>
        <authorList>
            <person name="Yamashiro T."/>
            <person name="Shiraishi A."/>
            <person name="Satake H."/>
            <person name="Nakayama K."/>
        </authorList>
    </citation>
    <scope>NUCLEOTIDE SEQUENCE</scope>
</reference>
<dbReference type="PANTHER" id="PTHR11439:SF496">
    <property type="entry name" value="RNA-DIRECTED DNA POLYMERASE"/>
    <property type="match status" value="1"/>
</dbReference>
<comment type="caution">
    <text evidence="2">The sequence shown here is derived from an EMBL/GenBank/DDBJ whole genome shotgun (WGS) entry which is preliminary data.</text>
</comment>
<dbReference type="AlphaFoldDB" id="A0A6L2N665"/>
<evidence type="ECO:0000313" key="2">
    <source>
        <dbReference type="EMBL" id="GEU80155.1"/>
    </source>
</evidence>
<organism evidence="2">
    <name type="scientific">Tanacetum cinerariifolium</name>
    <name type="common">Dalmatian daisy</name>
    <name type="synonym">Chrysanthemum cinerariifolium</name>
    <dbReference type="NCBI Taxonomy" id="118510"/>
    <lineage>
        <taxon>Eukaryota</taxon>
        <taxon>Viridiplantae</taxon>
        <taxon>Streptophyta</taxon>
        <taxon>Embryophyta</taxon>
        <taxon>Tracheophyta</taxon>
        <taxon>Spermatophyta</taxon>
        <taxon>Magnoliopsida</taxon>
        <taxon>eudicotyledons</taxon>
        <taxon>Gunneridae</taxon>
        <taxon>Pentapetalae</taxon>
        <taxon>asterids</taxon>
        <taxon>campanulids</taxon>
        <taxon>Asterales</taxon>
        <taxon>Asteraceae</taxon>
        <taxon>Asteroideae</taxon>
        <taxon>Anthemideae</taxon>
        <taxon>Anthemidinae</taxon>
        <taxon>Tanacetum</taxon>
    </lineage>
</organism>
<dbReference type="PANTHER" id="PTHR11439">
    <property type="entry name" value="GAG-POL-RELATED RETROTRANSPOSON"/>
    <property type="match status" value="1"/>
</dbReference>
<accession>A0A6L2N665</accession>
<name>A0A6L2N665_TANCI</name>
<proteinExistence type="predicted"/>
<sequence>MCLYIDAEEHELGDLGEPANYKAALLDFESEKWLNAMNVEMQSMEDNEVWVLVELPPNGKTVGTKWLFKKKTNMNGVVHTYKARLVANGYTQILGIDYEETFSPVADIRAIRILTAITTYYDYEIWQMDVKTAFLNGYLNEEVYMKQPEGFVNPKYPDRVCKLKRSIYGLKQASRQWNKRFDDEIKKFGFTQNRDEPCLYLKASGSNITFLILYVDDILIMENNIPMLQSVKSYLGRCFAMKDLEKLKLSKSQGASTPAELKRMQNVPYASAVGSIMYAVRCTSPDVASAENVTSRFQQNPGSLHWTNVNNILKYLRNTKDMFLVYEGDLKQELKVSCYTDAGYLMDADDLKSQTGYVFILNGGAVDWKNAKQSIFATSYA</sequence>
<dbReference type="InterPro" id="IPR013103">
    <property type="entry name" value="RVT_2"/>
</dbReference>
<dbReference type="Pfam" id="PF07727">
    <property type="entry name" value="RVT_2"/>
    <property type="match status" value="1"/>
</dbReference>